<dbReference type="NCBIfam" id="NF047595">
    <property type="entry name" value="IS66_ISRel24_TnpA"/>
    <property type="match status" value="1"/>
</dbReference>
<organism evidence="1 2">
    <name type="scientific">Rhodoblastus acidophilus</name>
    <name type="common">Rhodopseudomonas acidophila</name>
    <dbReference type="NCBI Taxonomy" id="1074"/>
    <lineage>
        <taxon>Bacteria</taxon>
        <taxon>Pseudomonadati</taxon>
        <taxon>Pseudomonadota</taxon>
        <taxon>Alphaproteobacteria</taxon>
        <taxon>Hyphomicrobiales</taxon>
        <taxon>Rhodoblastaceae</taxon>
        <taxon>Rhodoblastus</taxon>
    </lineage>
</organism>
<name>A0A212SE85_RHOAC</name>
<accession>A0A212SE85</accession>
<dbReference type="InterPro" id="IPR002514">
    <property type="entry name" value="Transposase_8"/>
</dbReference>
<dbReference type="AlphaFoldDB" id="A0A212SE85"/>
<gene>
    <name evidence="1" type="ORF">SAMN06265338_13117</name>
</gene>
<dbReference type="InterPro" id="IPR010921">
    <property type="entry name" value="Trp_repressor/repl_initiator"/>
</dbReference>
<keyword evidence="2" id="KW-1185">Reference proteome</keyword>
<dbReference type="PANTHER" id="PTHR37936">
    <property type="entry name" value="TRANSPOSASE INSC FOR INSERTION ELEMENT IS2A-RELATED"/>
    <property type="match status" value="1"/>
</dbReference>
<dbReference type="GO" id="GO:0004803">
    <property type="term" value="F:transposase activity"/>
    <property type="evidence" value="ECO:0007669"/>
    <property type="project" value="InterPro"/>
</dbReference>
<sequence>MGRMTVISGAERRRRWSDEDRARILAVVSEPGAVIAEVARREDVCTSLVFKWRRDMRETTEAAAGGFAPVVIEPTPAAPCLSPSSNCSNAAVIEVELKDARVRIHAGVRIPIQSGQVFRREAGRGFRFDVGHRSDLKPATILM</sequence>
<reference evidence="2" key="1">
    <citation type="submission" date="2017-06" db="EMBL/GenBank/DDBJ databases">
        <authorList>
            <person name="Varghese N."/>
            <person name="Submissions S."/>
        </authorList>
    </citation>
    <scope>NUCLEOTIDE SEQUENCE [LARGE SCALE GENOMIC DNA]</scope>
    <source>
        <strain evidence="2">DSM 137</strain>
    </source>
</reference>
<dbReference type="Pfam" id="PF01527">
    <property type="entry name" value="HTH_Tnp_1"/>
    <property type="match status" value="1"/>
</dbReference>
<dbReference type="PANTHER" id="PTHR37936:SF3">
    <property type="entry name" value="TRANSPOSASE INSC FOR INSERTION ELEMENT IS2A-RELATED"/>
    <property type="match status" value="1"/>
</dbReference>
<evidence type="ECO:0000313" key="1">
    <source>
        <dbReference type="EMBL" id="SNB83919.1"/>
    </source>
</evidence>
<proteinExistence type="predicted"/>
<dbReference type="GO" id="GO:0043565">
    <property type="term" value="F:sequence-specific DNA binding"/>
    <property type="evidence" value="ECO:0007669"/>
    <property type="project" value="InterPro"/>
</dbReference>
<dbReference type="SUPFAM" id="SSF48295">
    <property type="entry name" value="TrpR-like"/>
    <property type="match status" value="1"/>
</dbReference>
<dbReference type="Proteomes" id="UP000198418">
    <property type="component" value="Unassembled WGS sequence"/>
</dbReference>
<dbReference type="GO" id="GO:0006313">
    <property type="term" value="P:DNA transposition"/>
    <property type="evidence" value="ECO:0007669"/>
    <property type="project" value="InterPro"/>
</dbReference>
<evidence type="ECO:0000313" key="2">
    <source>
        <dbReference type="Proteomes" id="UP000198418"/>
    </source>
</evidence>
<protein>
    <submittedName>
        <fullName evidence="1">Transposase</fullName>
    </submittedName>
</protein>
<dbReference type="EMBL" id="FYDG01000031">
    <property type="protein sequence ID" value="SNB83919.1"/>
    <property type="molecule type" value="Genomic_DNA"/>
</dbReference>